<dbReference type="Proteomes" id="UP000800038">
    <property type="component" value="Unassembled WGS sequence"/>
</dbReference>
<dbReference type="PROSITE" id="PS51257">
    <property type="entry name" value="PROKAR_LIPOPROTEIN"/>
    <property type="match status" value="1"/>
</dbReference>
<keyword evidence="2" id="KW-1185">Reference proteome</keyword>
<dbReference type="AlphaFoldDB" id="A0A6A5SBD6"/>
<gene>
    <name evidence="1" type="ORF">EJ02DRAFT_73966</name>
</gene>
<proteinExistence type="predicted"/>
<accession>A0A6A5SBD6</accession>
<organism evidence="1 2">
    <name type="scientific">Clathrospora elynae</name>
    <dbReference type="NCBI Taxonomy" id="706981"/>
    <lineage>
        <taxon>Eukaryota</taxon>
        <taxon>Fungi</taxon>
        <taxon>Dikarya</taxon>
        <taxon>Ascomycota</taxon>
        <taxon>Pezizomycotina</taxon>
        <taxon>Dothideomycetes</taxon>
        <taxon>Pleosporomycetidae</taxon>
        <taxon>Pleosporales</taxon>
        <taxon>Diademaceae</taxon>
        <taxon>Clathrospora</taxon>
    </lineage>
</organism>
<protein>
    <submittedName>
        <fullName evidence="1">Uncharacterized protein</fullName>
    </submittedName>
</protein>
<name>A0A6A5SBD6_9PLEO</name>
<evidence type="ECO:0000313" key="2">
    <source>
        <dbReference type="Proteomes" id="UP000800038"/>
    </source>
</evidence>
<evidence type="ECO:0000313" key="1">
    <source>
        <dbReference type="EMBL" id="KAF1936854.1"/>
    </source>
</evidence>
<sequence length="143" mass="15456">MRGHRQSSVVELAMQFLGSVGGSVGCRLQSYGVVLCPCAADVHRFSDQAVQCTGVPVDIQAFRRLHRDNGPIYSATTRLPASWLELGGLVASKTCSELVLRNPVAARRLPTLARIYVGGSGLILGRFLDGMTLQHSVRFCVMP</sequence>
<reference evidence="1" key="1">
    <citation type="journal article" date="2020" name="Stud. Mycol.">
        <title>101 Dothideomycetes genomes: a test case for predicting lifestyles and emergence of pathogens.</title>
        <authorList>
            <person name="Haridas S."/>
            <person name="Albert R."/>
            <person name="Binder M."/>
            <person name="Bloem J."/>
            <person name="Labutti K."/>
            <person name="Salamov A."/>
            <person name="Andreopoulos B."/>
            <person name="Baker S."/>
            <person name="Barry K."/>
            <person name="Bills G."/>
            <person name="Bluhm B."/>
            <person name="Cannon C."/>
            <person name="Castanera R."/>
            <person name="Culley D."/>
            <person name="Daum C."/>
            <person name="Ezra D."/>
            <person name="Gonzalez J."/>
            <person name="Henrissat B."/>
            <person name="Kuo A."/>
            <person name="Liang C."/>
            <person name="Lipzen A."/>
            <person name="Lutzoni F."/>
            <person name="Magnuson J."/>
            <person name="Mondo S."/>
            <person name="Nolan M."/>
            <person name="Ohm R."/>
            <person name="Pangilinan J."/>
            <person name="Park H.-J."/>
            <person name="Ramirez L."/>
            <person name="Alfaro M."/>
            <person name="Sun H."/>
            <person name="Tritt A."/>
            <person name="Yoshinaga Y."/>
            <person name="Zwiers L.-H."/>
            <person name="Turgeon B."/>
            <person name="Goodwin S."/>
            <person name="Spatafora J."/>
            <person name="Crous P."/>
            <person name="Grigoriev I."/>
        </authorList>
    </citation>
    <scope>NUCLEOTIDE SEQUENCE</scope>
    <source>
        <strain evidence="1">CBS 161.51</strain>
    </source>
</reference>
<dbReference type="EMBL" id="ML976166">
    <property type="protein sequence ID" value="KAF1936854.1"/>
    <property type="molecule type" value="Genomic_DNA"/>
</dbReference>